<organism evidence="2 3">
    <name type="scientific">Operophtera brumata</name>
    <name type="common">Winter moth</name>
    <name type="synonym">Phalaena brumata</name>
    <dbReference type="NCBI Taxonomy" id="104452"/>
    <lineage>
        <taxon>Eukaryota</taxon>
        <taxon>Metazoa</taxon>
        <taxon>Ecdysozoa</taxon>
        <taxon>Arthropoda</taxon>
        <taxon>Hexapoda</taxon>
        <taxon>Insecta</taxon>
        <taxon>Pterygota</taxon>
        <taxon>Neoptera</taxon>
        <taxon>Endopterygota</taxon>
        <taxon>Lepidoptera</taxon>
        <taxon>Glossata</taxon>
        <taxon>Ditrysia</taxon>
        <taxon>Geometroidea</taxon>
        <taxon>Geometridae</taxon>
        <taxon>Larentiinae</taxon>
        <taxon>Operophtera</taxon>
    </lineage>
</organism>
<evidence type="ECO:0000313" key="3">
    <source>
        <dbReference type="Proteomes" id="UP000037510"/>
    </source>
</evidence>
<evidence type="ECO:0000256" key="1">
    <source>
        <dbReference type="SAM" id="MobiDB-lite"/>
    </source>
</evidence>
<dbReference type="AlphaFoldDB" id="A0A0L7LCN1"/>
<reference evidence="2 3" key="1">
    <citation type="journal article" date="2015" name="Genome Biol. Evol.">
        <title>The genome of winter moth (Operophtera brumata) provides a genomic perspective on sexual dimorphism and phenology.</title>
        <authorList>
            <person name="Derks M.F."/>
            <person name="Smit S."/>
            <person name="Salis L."/>
            <person name="Schijlen E."/>
            <person name="Bossers A."/>
            <person name="Mateman C."/>
            <person name="Pijl A.S."/>
            <person name="de Ridder D."/>
            <person name="Groenen M.A."/>
            <person name="Visser M.E."/>
            <person name="Megens H.J."/>
        </authorList>
    </citation>
    <scope>NUCLEOTIDE SEQUENCE [LARGE SCALE GENOMIC DNA]</scope>
    <source>
        <strain evidence="2">WM2013NL</strain>
        <tissue evidence="2">Head and thorax</tissue>
    </source>
</reference>
<feature type="non-terminal residue" evidence="2">
    <location>
        <position position="195"/>
    </location>
</feature>
<comment type="caution">
    <text evidence="2">The sequence shown here is derived from an EMBL/GenBank/DDBJ whole genome shotgun (WGS) entry which is preliminary data.</text>
</comment>
<gene>
    <name evidence="2" type="ORF">OBRU01_09745</name>
</gene>
<keyword evidence="3" id="KW-1185">Reference proteome</keyword>
<feature type="region of interest" description="Disordered" evidence="1">
    <location>
        <begin position="1"/>
        <end position="44"/>
    </location>
</feature>
<dbReference type="Proteomes" id="UP000037510">
    <property type="component" value="Unassembled WGS sequence"/>
</dbReference>
<dbReference type="EMBL" id="JTDY01001648">
    <property type="protein sequence ID" value="KOB73253.1"/>
    <property type="molecule type" value="Genomic_DNA"/>
</dbReference>
<accession>A0A0L7LCN1</accession>
<name>A0A0L7LCN1_OPEBR</name>
<sequence>MDGYGYNMYPPGFQTMHPPDTKYRDQGDGYGEYYEMGPVTEDHGSHLISGAADQDNDAKIDLDPEAIDLEVRIVRTDLDPNPGLEVALDLARSTTGNQASKHRKNTTKFLATKKRQDHIENYLKSDGLGSKRWLFYPRTNRSDLGVDSASKHRKNTTKFLATKKRQDHIENYLKSDGLGSKRWLFYPRTNRSDLG</sequence>
<proteinExistence type="predicted"/>
<evidence type="ECO:0000313" key="2">
    <source>
        <dbReference type="EMBL" id="KOB73253.1"/>
    </source>
</evidence>
<protein>
    <submittedName>
        <fullName evidence="2">Acyl-coenzyme A oxidase</fullName>
    </submittedName>
</protein>